<dbReference type="PANTHER" id="PTHR10443">
    <property type="entry name" value="MICROSOMAL DIPEPTIDASE"/>
    <property type="match status" value="1"/>
</dbReference>
<dbReference type="PROSITE" id="PS51365">
    <property type="entry name" value="RENAL_DIPEPTIDASE_2"/>
    <property type="match status" value="1"/>
</dbReference>
<gene>
    <name evidence="2" type="ORF">GS399_03755</name>
</gene>
<name>A0A7K1Y677_9SPHI</name>
<organism evidence="2 3">
    <name type="scientific">Hufsiella arboris</name>
    <dbReference type="NCBI Taxonomy" id="2695275"/>
    <lineage>
        <taxon>Bacteria</taxon>
        <taxon>Pseudomonadati</taxon>
        <taxon>Bacteroidota</taxon>
        <taxon>Sphingobacteriia</taxon>
        <taxon>Sphingobacteriales</taxon>
        <taxon>Sphingobacteriaceae</taxon>
        <taxon>Hufsiella</taxon>
    </lineage>
</organism>
<dbReference type="InterPro" id="IPR006311">
    <property type="entry name" value="TAT_signal"/>
</dbReference>
<dbReference type="GO" id="GO:0006508">
    <property type="term" value="P:proteolysis"/>
    <property type="evidence" value="ECO:0007669"/>
    <property type="project" value="InterPro"/>
</dbReference>
<accession>A0A7K1Y677</accession>
<evidence type="ECO:0000313" key="2">
    <source>
        <dbReference type="EMBL" id="MXV50075.1"/>
    </source>
</evidence>
<dbReference type="InterPro" id="IPR032466">
    <property type="entry name" value="Metal_Hydrolase"/>
</dbReference>
<protein>
    <submittedName>
        <fullName evidence="2">Peptidase M19</fullName>
    </submittedName>
</protein>
<reference evidence="2 3" key="1">
    <citation type="submission" date="2019-11" db="EMBL/GenBank/DDBJ databases">
        <title>Pedobacter sp. HMF7647 Genome sequencing and assembly.</title>
        <authorList>
            <person name="Kang H."/>
            <person name="Kim H."/>
            <person name="Joh K."/>
        </authorList>
    </citation>
    <scope>NUCLEOTIDE SEQUENCE [LARGE SCALE GENOMIC DNA]</scope>
    <source>
        <strain evidence="2 3">HMF7647</strain>
    </source>
</reference>
<sequence length="374" mass="41553">MNNDKMKDWTRRKFITTVTSAGTMFLFSPFVSLAAAGQDDKVKKIAAKAIGIDTHNHMDVPFSLEQFKGQQYDLAGEMKASGLTAICMTFCVDRPKLEKEGDAYERFITSLDEMDEMLKANHLTRALNYSDLKKVKKENKRIVIQSIEGGHFIEGKIERIKIAYDRGLRHLGLMHDGQTSPPMGDIYTDTPQFGGLTQLGIDTIKECNRLGILVDLAHCSNEAINKALEVSTKPMLISHTGLNTQLGTNERMVKMMMPRLISKEQAKKFAHAGGVIGVWTHLADTPLDYAKNIRALVDVIGAEHVCIGTDTKMALPGGSNDRFGSKTNQSWNTTTNGFFYTVVDALLKTGFTEKEITQIGGENYCRIFDKATDI</sequence>
<feature type="signal peptide" evidence="1">
    <location>
        <begin position="1"/>
        <end position="34"/>
    </location>
</feature>
<dbReference type="SUPFAM" id="SSF51556">
    <property type="entry name" value="Metallo-dependent hydrolases"/>
    <property type="match status" value="1"/>
</dbReference>
<dbReference type="InterPro" id="IPR008257">
    <property type="entry name" value="Pept_M19"/>
</dbReference>
<keyword evidence="3" id="KW-1185">Reference proteome</keyword>
<dbReference type="EMBL" id="WVHT01000002">
    <property type="protein sequence ID" value="MXV50075.1"/>
    <property type="molecule type" value="Genomic_DNA"/>
</dbReference>
<comment type="caution">
    <text evidence="2">The sequence shown here is derived from an EMBL/GenBank/DDBJ whole genome shotgun (WGS) entry which is preliminary data.</text>
</comment>
<evidence type="ECO:0000313" key="3">
    <source>
        <dbReference type="Proteomes" id="UP000466586"/>
    </source>
</evidence>
<dbReference type="GO" id="GO:0070573">
    <property type="term" value="F:metallodipeptidase activity"/>
    <property type="evidence" value="ECO:0007669"/>
    <property type="project" value="InterPro"/>
</dbReference>
<dbReference type="RefSeq" id="WP_160843268.1">
    <property type="nucleotide sequence ID" value="NZ_WVHT01000002.1"/>
</dbReference>
<dbReference type="AlphaFoldDB" id="A0A7K1Y677"/>
<dbReference type="Gene3D" id="3.20.20.140">
    <property type="entry name" value="Metal-dependent hydrolases"/>
    <property type="match status" value="1"/>
</dbReference>
<dbReference type="PANTHER" id="PTHR10443:SF12">
    <property type="entry name" value="DIPEPTIDASE"/>
    <property type="match status" value="1"/>
</dbReference>
<feature type="chain" id="PRO_5029547370" evidence="1">
    <location>
        <begin position="35"/>
        <end position="374"/>
    </location>
</feature>
<dbReference type="PROSITE" id="PS51318">
    <property type="entry name" value="TAT"/>
    <property type="match status" value="1"/>
</dbReference>
<keyword evidence="1" id="KW-0732">Signal</keyword>
<dbReference type="Proteomes" id="UP000466586">
    <property type="component" value="Unassembled WGS sequence"/>
</dbReference>
<evidence type="ECO:0000256" key="1">
    <source>
        <dbReference type="SAM" id="SignalP"/>
    </source>
</evidence>
<dbReference type="Pfam" id="PF01244">
    <property type="entry name" value="Peptidase_M19"/>
    <property type="match status" value="1"/>
</dbReference>
<proteinExistence type="predicted"/>